<dbReference type="AlphaFoldDB" id="A0A816XAD3"/>
<name>A0A816XAD3_BRANA</name>
<organism evidence="2">
    <name type="scientific">Brassica napus</name>
    <name type="common">Rape</name>
    <dbReference type="NCBI Taxonomy" id="3708"/>
    <lineage>
        <taxon>Eukaryota</taxon>
        <taxon>Viridiplantae</taxon>
        <taxon>Streptophyta</taxon>
        <taxon>Embryophyta</taxon>
        <taxon>Tracheophyta</taxon>
        <taxon>Spermatophyta</taxon>
        <taxon>Magnoliopsida</taxon>
        <taxon>eudicotyledons</taxon>
        <taxon>Gunneridae</taxon>
        <taxon>Pentapetalae</taxon>
        <taxon>rosids</taxon>
        <taxon>malvids</taxon>
        <taxon>Brassicales</taxon>
        <taxon>Brassicaceae</taxon>
        <taxon>Brassiceae</taxon>
        <taxon>Brassica</taxon>
    </lineage>
</organism>
<reference evidence="2" key="1">
    <citation type="submission" date="2021-01" db="EMBL/GenBank/DDBJ databases">
        <authorList>
            <consortium name="Genoscope - CEA"/>
            <person name="William W."/>
        </authorList>
    </citation>
    <scope>NUCLEOTIDE SEQUENCE</scope>
</reference>
<protein>
    <submittedName>
        <fullName evidence="2">(rape) hypothetical protein</fullName>
    </submittedName>
</protein>
<evidence type="ECO:0000256" key="1">
    <source>
        <dbReference type="SAM" id="MobiDB-lite"/>
    </source>
</evidence>
<sequence>MSHKKHGAPPLAENGEKRTPSACQAAKPKEGSGTRFMLKEHVSNLVTQNSRICFCGEKRSWTFLRFCLIQIQIFSNNICAKFKIRKSRGYKEEQRNLETARGDCWFKKTHISVEVRVLLHFTCHRNRVYVCFSQVLTHEL</sequence>
<gene>
    <name evidence="2" type="ORF">DARMORV10_A02P39810.1</name>
</gene>
<accession>A0A816XAD3</accession>
<dbReference type="Gramene" id="CDY05486">
    <property type="protein sequence ID" value="CDY05486"/>
    <property type="gene ID" value="GSBRNA2T00120407001"/>
</dbReference>
<dbReference type="EMBL" id="HG994356">
    <property type="protein sequence ID" value="CAF2144591.1"/>
    <property type="molecule type" value="Genomic_DNA"/>
</dbReference>
<dbReference type="Proteomes" id="UP001295469">
    <property type="component" value="Chromosome A02"/>
</dbReference>
<proteinExistence type="predicted"/>
<evidence type="ECO:0000313" key="2">
    <source>
        <dbReference type="EMBL" id="CAF2144591.1"/>
    </source>
</evidence>
<feature type="region of interest" description="Disordered" evidence="1">
    <location>
        <begin position="1"/>
        <end position="31"/>
    </location>
</feature>